<proteinExistence type="predicted"/>
<dbReference type="PANTHER" id="PTHR45458">
    <property type="entry name" value="SHORT-CHAIN DEHYDROGENASE/REDUCTASE SDR"/>
    <property type="match status" value="1"/>
</dbReference>
<organism evidence="1 2">
    <name type="scientific">Hortaea werneckii</name>
    <name type="common">Black yeast</name>
    <name type="synonym">Cladosporium werneckii</name>
    <dbReference type="NCBI Taxonomy" id="91943"/>
    <lineage>
        <taxon>Eukaryota</taxon>
        <taxon>Fungi</taxon>
        <taxon>Dikarya</taxon>
        <taxon>Ascomycota</taxon>
        <taxon>Pezizomycotina</taxon>
        <taxon>Dothideomycetes</taxon>
        <taxon>Dothideomycetidae</taxon>
        <taxon>Mycosphaerellales</taxon>
        <taxon>Teratosphaeriaceae</taxon>
        <taxon>Hortaea</taxon>
    </lineage>
</organism>
<dbReference type="InterPro" id="IPR002347">
    <property type="entry name" value="SDR_fam"/>
</dbReference>
<accession>A0A3M7IJB9</accession>
<dbReference type="Gene3D" id="3.40.50.720">
    <property type="entry name" value="NAD(P)-binding Rossmann-like Domain"/>
    <property type="match status" value="1"/>
</dbReference>
<evidence type="ECO:0000313" key="2">
    <source>
        <dbReference type="Proteomes" id="UP000281677"/>
    </source>
</evidence>
<sequence>MPTTILVTGAANGLGAAFVESYRHQEQAQVFAIDREQISCVHENVRSWAVDVTDEASIDAFAQDIKEQPIDLVIHSAGIRGLVPHLEQEKRGDVDACETMEAMDFATLTRTFNINAAGTFMLFRAIMSNLLKAQAAKVIVMSSRMGSLGNNFPGNRSAGSAYAYRASKAALNAIVRSFVVDVPEVTFVVCHPGRVETKLVKWKEEGAITAQESVEGLLPLIDRWGKEDSGKFYDRFEPRSTTINIIDDLPPMMVVGSPNPTFKSYILLHSNQVIKKVHWARTSCTAPPHVKRILLRSGILRQPQSGYRFREEMVEIRPF</sequence>
<dbReference type="PANTHER" id="PTHR45458:SF1">
    <property type="entry name" value="SHORT CHAIN DEHYDROGENASE"/>
    <property type="match status" value="1"/>
</dbReference>
<dbReference type="InterPro" id="IPR052184">
    <property type="entry name" value="SDR_enzymes"/>
</dbReference>
<dbReference type="SUPFAM" id="SSF51735">
    <property type="entry name" value="NAD(P)-binding Rossmann-fold domains"/>
    <property type="match status" value="1"/>
</dbReference>
<dbReference type="AlphaFoldDB" id="A0A3M7IJB9"/>
<reference evidence="1 2" key="1">
    <citation type="journal article" date="2018" name="BMC Genomics">
        <title>Genomic evidence for intraspecific hybridization in a clonal and extremely halotolerant yeast.</title>
        <authorList>
            <person name="Gostincar C."/>
            <person name="Stajich J.E."/>
            <person name="Zupancic J."/>
            <person name="Zalar P."/>
            <person name="Gunde-Cimerman N."/>
        </authorList>
    </citation>
    <scope>NUCLEOTIDE SEQUENCE [LARGE SCALE GENOMIC DNA]</scope>
    <source>
        <strain evidence="1 2">EXF-120</strain>
    </source>
</reference>
<evidence type="ECO:0000313" key="1">
    <source>
        <dbReference type="EMBL" id="RMZ25609.1"/>
    </source>
</evidence>
<dbReference type="PRINTS" id="PR00081">
    <property type="entry name" value="GDHRDH"/>
</dbReference>
<dbReference type="Proteomes" id="UP000281677">
    <property type="component" value="Unassembled WGS sequence"/>
</dbReference>
<protein>
    <recommendedName>
        <fullName evidence="3">NAD(P)-binding protein</fullName>
    </recommendedName>
</protein>
<dbReference type="EMBL" id="QWIT01000344">
    <property type="protein sequence ID" value="RMZ25609.1"/>
    <property type="molecule type" value="Genomic_DNA"/>
</dbReference>
<dbReference type="GO" id="GO:0016616">
    <property type="term" value="F:oxidoreductase activity, acting on the CH-OH group of donors, NAD or NADP as acceptor"/>
    <property type="evidence" value="ECO:0007669"/>
    <property type="project" value="TreeGrafter"/>
</dbReference>
<name>A0A3M7IJB9_HORWE</name>
<gene>
    <name evidence="1" type="ORF">D0859_10332</name>
</gene>
<evidence type="ECO:0008006" key="3">
    <source>
        <dbReference type="Google" id="ProtNLM"/>
    </source>
</evidence>
<dbReference type="VEuPathDB" id="FungiDB:BTJ68_02856"/>
<dbReference type="Pfam" id="PF00106">
    <property type="entry name" value="adh_short"/>
    <property type="match status" value="1"/>
</dbReference>
<comment type="caution">
    <text evidence="1">The sequence shown here is derived from an EMBL/GenBank/DDBJ whole genome shotgun (WGS) entry which is preliminary data.</text>
</comment>
<dbReference type="InterPro" id="IPR036291">
    <property type="entry name" value="NAD(P)-bd_dom_sf"/>
</dbReference>
<dbReference type="OrthoDB" id="5296at2759"/>